<dbReference type="Proteomes" id="UP000534783">
    <property type="component" value="Unassembled WGS sequence"/>
</dbReference>
<feature type="region of interest" description="Disordered" evidence="1">
    <location>
        <begin position="174"/>
        <end position="208"/>
    </location>
</feature>
<reference evidence="3 4" key="1">
    <citation type="journal article" date="2020" name="Nature">
        <title>Bacterial chemolithoautotrophy via manganese oxidation.</title>
        <authorList>
            <person name="Yu H."/>
            <person name="Leadbetter J.R."/>
        </authorList>
    </citation>
    <scope>NUCLEOTIDE SEQUENCE [LARGE SCALE GENOMIC DNA]</scope>
    <source>
        <strain evidence="3 4">Mn-1</strain>
    </source>
</reference>
<evidence type="ECO:0008006" key="5">
    <source>
        <dbReference type="Google" id="ProtNLM"/>
    </source>
</evidence>
<comment type="caution">
    <text evidence="3">The sequence shown here is derived from an EMBL/GenBank/DDBJ whole genome shotgun (WGS) entry which is preliminary data.</text>
</comment>
<feature type="region of interest" description="Disordered" evidence="1">
    <location>
        <begin position="352"/>
        <end position="374"/>
    </location>
</feature>
<dbReference type="EMBL" id="VTOW01000002">
    <property type="protein sequence ID" value="NKE71273.1"/>
    <property type="molecule type" value="Genomic_DNA"/>
</dbReference>
<dbReference type="RefSeq" id="WP_168059761.1">
    <property type="nucleotide sequence ID" value="NZ_VTOW01000002.1"/>
</dbReference>
<proteinExistence type="predicted"/>
<keyword evidence="4" id="KW-1185">Reference proteome</keyword>
<dbReference type="Pfam" id="PF09673">
    <property type="entry name" value="TrbC_Ftype"/>
    <property type="match status" value="1"/>
</dbReference>
<keyword evidence="2" id="KW-0472">Membrane</keyword>
<organism evidence="3 4">
    <name type="scientific">Candidatus Manganitrophus noduliformans</name>
    <dbReference type="NCBI Taxonomy" id="2606439"/>
    <lineage>
        <taxon>Bacteria</taxon>
        <taxon>Pseudomonadati</taxon>
        <taxon>Nitrospirota</taxon>
        <taxon>Nitrospiria</taxon>
        <taxon>Candidatus Troglogloeales</taxon>
        <taxon>Candidatus Manganitrophaceae</taxon>
        <taxon>Candidatus Manganitrophus</taxon>
    </lineage>
</organism>
<keyword evidence="2" id="KW-0812">Transmembrane</keyword>
<evidence type="ECO:0000256" key="2">
    <source>
        <dbReference type="SAM" id="Phobius"/>
    </source>
</evidence>
<accession>A0A7X6IB56</accession>
<protein>
    <recommendedName>
        <fullName evidence="5">Type-F conjugative transfer system pilin assembly protein TrbC</fullName>
    </recommendedName>
</protein>
<keyword evidence="2" id="KW-1133">Transmembrane helix</keyword>
<evidence type="ECO:0000313" key="3">
    <source>
        <dbReference type="EMBL" id="NKE71273.1"/>
    </source>
</evidence>
<name>A0A7X6IB56_9BACT</name>
<gene>
    <name evidence="3" type="ORF">MNODULE_11045</name>
</gene>
<evidence type="ECO:0000313" key="4">
    <source>
        <dbReference type="Proteomes" id="UP000534783"/>
    </source>
</evidence>
<feature type="transmembrane region" description="Helical" evidence="2">
    <location>
        <begin position="20"/>
        <end position="39"/>
    </location>
</feature>
<dbReference type="AlphaFoldDB" id="A0A7X6IB56"/>
<evidence type="ECO:0000256" key="1">
    <source>
        <dbReference type="SAM" id="MobiDB-lite"/>
    </source>
</evidence>
<dbReference type="InterPro" id="IPR019106">
    <property type="entry name" value="T4SS_TrbC"/>
</dbReference>
<feature type="compositionally biased region" description="Low complexity" evidence="1">
    <location>
        <begin position="354"/>
        <end position="364"/>
    </location>
</feature>
<sequence>MRRRRSEKRSLPRGPIFERVRIIFKVVVLAIGLMIALASDRDAGAETRRAVIDAPDSCHPLKKVERDAVFLESTGETCLRMIGKVPVEVDSSVRTVRIYVDGRFWREQELTELDMEEISKIAKRAEEMAADLKVLENRHRPEMQAEAGKLAGEFHSEGSQKKLEAETERIKEALFKKRRDQSAGSAERESADSPQRAGPSQGPPAESRYLQPDERIYLFVSSSVPMTTLRNYASDLSRLADPNISMVMRGMIGGMKYVRPTTEFVSKVIVKDANCKVFRDRCDAHQVNFVIDPLLFRKYRITQVPAVVYAPRTGAAEPDRSEGLTPTEKEFYVLYGDASLEYLLETLRRETKSRSLGRAASALSHQESPPERER</sequence>